<comment type="caution">
    <text evidence="1">The sequence shown here is derived from an EMBL/GenBank/DDBJ whole genome shotgun (WGS) entry which is preliminary data.</text>
</comment>
<reference evidence="1" key="1">
    <citation type="journal article" date="2022" name="bioRxiv">
        <title>Sequencing and chromosome-scale assembly of the giantPleurodeles waltlgenome.</title>
        <authorList>
            <person name="Brown T."/>
            <person name="Elewa A."/>
            <person name="Iarovenko S."/>
            <person name="Subramanian E."/>
            <person name="Araus A.J."/>
            <person name="Petzold A."/>
            <person name="Susuki M."/>
            <person name="Suzuki K.-i.T."/>
            <person name="Hayashi T."/>
            <person name="Toyoda A."/>
            <person name="Oliveira C."/>
            <person name="Osipova E."/>
            <person name="Leigh N.D."/>
            <person name="Simon A."/>
            <person name="Yun M.H."/>
        </authorList>
    </citation>
    <scope>NUCLEOTIDE SEQUENCE</scope>
    <source>
        <strain evidence="1">20211129_DDA</strain>
        <tissue evidence="1">Liver</tissue>
    </source>
</reference>
<dbReference type="SUPFAM" id="SSF50630">
    <property type="entry name" value="Acid proteases"/>
    <property type="match status" value="1"/>
</dbReference>
<dbReference type="InterPro" id="IPR021109">
    <property type="entry name" value="Peptidase_aspartic_dom_sf"/>
</dbReference>
<gene>
    <name evidence="1" type="ORF">NDU88_005162</name>
</gene>
<dbReference type="Proteomes" id="UP001066276">
    <property type="component" value="Chromosome 1_1"/>
</dbReference>
<evidence type="ECO:0000313" key="1">
    <source>
        <dbReference type="EMBL" id="KAJ1217568.1"/>
    </source>
</evidence>
<keyword evidence="2" id="KW-1185">Reference proteome</keyword>
<organism evidence="1 2">
    <name type="scientific">Pleurodeles waltl</name>
    <name type="common">Iberian ribbed newt</name>
    <dbReference type="NCBI Taxonomy" id="8319"/>
    <lineage>
        <taxon>Eukaryota</taxon>
        <taxon>Metazoa</taxon>
        <taxon>Chordata</taxon>
        <taxon>Craniata</taxon>
        <taxon>Vertebrata</taxon>
        <taxon>Euteleostomi</taxon>
        <taxon>Amphibia</taxon>
        <taxon>Batrachia</taxon>
        <taxon>Caudata</taxon>
        <taxon>Salamandroidea</taxon>
        <taxon>Salamandridae</taxon>
        <taxon>Pleurodelinae</taxon>
        <taxon>Pleurodeles</taxon>
    </lineage>
</organism>
<dbReference type="AlphaFoldDB" id="A0AAV7WYQ6"/>
<evidence type="ECO:0000313" key="2">
    <source>
        <dbReference type="Proteomes" id="UP001066276"/>
    </source>
</evidence>
<accession>A0AAV7WYQ6</accession>
<sequence>MGDSRNGFAIGKECLQCGKKVHFACVYRASNKRISVLEDAKAGVEHKVLIDDEEAQQNEKRILRPKAELRTDNKLVVLLVDSGSLYTIIPKRTFGTVCGVWCVVAHVIGDVLGFWVVRTREFHGGWNIDCEGVWLDRHN</sequence>
<dbReference type="EMBL" id="JANPWB010000001">
    <property type="protein sequence ID" value="KAJ1217568.1"/>
    <property type="molecule type" value="Genomic_DNA"/>
</dbReference>
<name>A0AAV7WYQ6_PLEWA</name>
<protein>
    <submittedName>
        <fullName evidence="1">Uncharacterized protein</fullName>
    </submittedName>
</protein>
<proteinExistence type="predicted"/>